<gene>
    <name evidence="2" type="ORF">DU000_01055</name>
</gene>
<dbReference type="Proteomes" id="UP000252357">
    <property type="component" value="Unassembled WGS sequence"/>
</dbReference>
<dbReference type="Pfam" id="PF01590">
    <property type="entry name" value="GAF"/>
    <property type="match status" value="1"/>
</dbReference>
<name>A0A368L8G3_9BURK</name>
<dbReference type="AlphaFoldDB" id="A0A368L8G3"/>
<dbReference type="PANTHER" id="PTHR43155">
    <property type="entry name" value="CYCLIC DI-GMP PHOSPHODIESTERASE PA4108-RELATED"/>
    <property type="match status" value="1"/>
</dbReference>
<dbReference type="SUPFAM" id="SSF55781">
    <property type="entry name" value="GAF domain-like"/>
    <property type="match status" value="1"/>
</dbReference>
<dbReference type="Gene3D" id="1.10.3210.10">
    <property type="entry name" value="Hypothetical protein af1432"/>
    <property type="match status" value="2"/>
</dbReference>
<dbReference type="Pfam" id="PF13487">
    <property type="entry name" value="HD_5"/>
    <property type="match status" value="1"/>
</dbReference>
<feature type="domain" description="HD-GYP" evidence="1">
    <location>
        <begin position="297"/>
        <end position="500"/>
    </location>
</feature>
<dbReference type="CDD" id="cd00077">
    <property type="entry name" value="HDc"/>
    <property type="match status" value="2"/>
</dbReference>
<keyword evidence="3" id="KW-1185">Reference proteome</keyword>
<proteinExistence type="predicted"/>
<dbReference type="InterPro" id="IPR029016">
    <property type="entry name" value="GAF-like_dom_sf"/>
</dbReference>
<evidence type="ECO:0000313" key="3">
    <source>
        <dbReference type="Proteomes" id="UP000252357"/>
    </source>
</evidence>
<dbReference type="SUPFAM" id="SSF109604">
    <property type="entry name" value="HD-domain/PDEase-like"/>
    <property type="match status" value="1"/>
</dbReference>
<reference evidence="2 3" key="1">
    <citation type="journal article" date="2018" name="Int. J. Syst. Evol. Microbiol.">
        <title>Parvibium lacunae gen. nov., sp. nov., a new member of the family Alcaligenaceae isolated from a freshwater pond.</title>
        <authorList>
            <person name="Chen W.M."/>
            <person name="Xie P.B."/>
            <person name="Hsu M.Y."/>
            <person name="Sheu S.Y."/>
        </authorList>
    </citation>
    <scope>NUCLEOTIDE SEQUENCE [LARGE SCALE GENOMIC DNA]</scope>
    <source>
        <strain evidence="2 3">KMB9</strain>
    </source>
</reference>
<dbReference type="Gene3D" id="3.30.450.40">
    <property type="match status" value="1"/>
</dbReference>
<comment type="caution">
    <text evidence="2">The sequence shown here is derived from an EMBL/GenBank/DDBJ whole genome shotgun (WGS) entry which is preliminary data.</text>
</comment>
<dbReference type="PROSITE" id="PS51832">
    <property type="entry name" value="HD_GYP"/>
    <property type="match status" value="1"/>
</dbReference>
<sequence>MLARERDLATLLEKILRAAQTLTLADGGSLYRYDPDKRQLAFATVLNDSLGFWYGGTSGQPVPFSPLPLFDDAGRALTSSVVTHCAHQLETVAIPDAYAAEGFDFTGAKAFDRQHHYRSVSFLTVPLLDHNRALLGVLQLVNARNKQGEIIPFAEADVAFIEALTAQAAIVLDNHLMVVQLEELFSKFANLIAAAIDEKSKHTSAHCQRVPALTMLLADAAHAQKSGPLGSFTMSDSDRRELLLAANLHDCGKITTPEYVLDKATKLTGMHDRIEAIELRLEVVKRDCQIEAAQRRLAGADPEVTAQWLEAQLAILEADQRFLRKTNFGVERMAADDMQRVKLLAQRLWRNPRGQHVPLLSAEEVDALCIPYGTLSQTERMQINNHIVATIKMLEALPWPPQLRNVPEFAGGHHERMDGRGYPKGLRREDMSWQARMMALADIFEALTAKDRPYKRPNTLSEAMQILAKMVANQHVDPDLFRLFVTEKVYLAYAEHYLDPAQIDSVEIEHILALAGLSPA</sequence>
<dbReference type="OrthoDB" id="9774747at2"/>
<accession>A0A368L8G3</accession>
<dbReference type="SMART" id="SM00065">
    <property type="entry name" value="GAF"/>
    <property type="match status" value="1"/>
</dbReference>
<dbReference type="PANTHER" id="PTHR43155:SF2">
    <property type="entry name" value="CYCLIC DI-GMP PHOSPHODIESTERASE PA4108"/>
    <property type="match status" value="1"/>
</dbReference>
<dbReference type="InterPro" id="IPR003607">
    <property type="entry name" value="HD/PDEase_dom"/>
</dbReference>
<dbReference type="GO" id="GO:0008081">
    <property type="term" value="F:phosphoric diester hydrolase activity"/>
    <property type="evidence" value="ECO:0007669"/>
    <property type="project" value="UniProtKB-ARBA"/>
</dbReference>
<evidence type="ECO:0000259" key="1">
    <source>
        <dbReference type="PROSITE" id="PS51832"/>
    </source>
</evidence>
<dbReference type="EMBL" id="QPGB01000001">
    <property type="protein sequence ID" value="RCS59894.1"/>
    <property type="molecule type" value="Genomic_DNA"/>
</dbReference>
<organism evidence="2 3">
    <name type="scientific">Parvibium lacunae</name>
    <dbReference type="NCBI Taxonomy" id="1888893"/>
    <lineage>
        <taxon>Bacteria</taxon>
        <taxon>Pseudomonadati</taxon>
        <taxon>Pseudomonadota</taxon>
        <taxon>Betaproteobacteria</taxon>
        <taxon>Burkholderiales</taxon>
        <taxon>Alcaligenaceae</taxon>
        <taxon>Parvibium</taxon>
    </lineage>
</organism>
<dbReference type="SMART" id="SM00471">
    <property type="entry name" value="HDc"/>
    <property type="match status" value="1"/>
</dbReference>
<dbReference type="InterPro" id="IPR037522">
    <property type="entry name" value="HD_GYP_dom"/>
</dbReference>
<protein>
    <submittedName>
        <fullName evidence="2">GAF domain-containing protein</fullName>
    </submittedName>
</protein>
<evidence type="ECO:0000313" key="2">
    <source>
        <dbReference type="EMBL" id="RCS59894.1"/>
    </source>
</evidence>
<dbReference type="InterPro" id="IPR003018">
    <property type="entry name" value="GAF"/>
</dbReference>